<dbReference type="Proteomes" id="UP000054537">
    <property type="component" value="Unassembled WGS sequence"/>
</dbReference>
<organism evidence="1 2">
    <name type="scientific">Actinoplanes utahensis</name>
    <dbReference type="NCBI Taxonomy" id="1869"/>
    <lineage>
        <taxon>Bacteria</taxon>
        <taxon>Bacillati</taxon>
        <taxon>Actinomycetota</taxon>
        <taxon>Actinomycetes</taxon>
        <taxon>Micromonosporales</taxon>
        <taxon>Micromonosporaceae</taxon>
        <taxon>Actinoplanes</taxon>
    </lineage>
</organism>
<proteinExistence type="predicted"/>
<evidence type="ECO:0000313" key="2">
    <source>
        <dbReference type="Proteomes" id="UP000054537"/>
    </source>
</evidence>
<dbReference type="Gene3D" id="3.40.50.1820">
    <property type="entry name" value="alpha/beta hydrolase"/>
    <property type="match status" value="1"/>
</dbReference>
<dbReference type="InterPro" id="IPR029058">
    <property type="entry name" value="AB_hydrolase_fold"/>
</dbReference>
<dbReference type="PANTHER" id="PTHR48098:SF6">
    <property type="entry name" value="FERRI-BACILLIBACTIN ESTERASE BESA"/>
    <property type="match status" value="1"/>
</dbReference>
<keyword evidence="2" id="KW-1185">Reference proteome</keyword>
<dbReference type="eggNOG" id="COG2382">
    <property type="taxonomic scope" value="Bacteria"/>
</dbReference>
<dbReference type="AlphaFoldDB" id="A0A0A6UE48"/>
<dbReference type="Pfam" id="PF00756">
    <property type="entry name" value="Esterase"/>
    <property type="match status" value="1"/>
</dbReference>
<accession>A0A0A6UE48</accession>
<dbReference type="InterPro" id="IPR000801">
    <property type="entry name" value="Esterase-like"/>
</dbReference>
<reference evidence="1 2" key="1">
    <citation type="submission" date="2014-10" db="EMBL/GenBank/DDBJ databases">
        <title>Draft genome sequence of Actinoplanes utahensis NRRL 12052.</title>
        <authorList>
            <person name="Velasco-Bucheli B."/>
            <person name="del Cerro C."/>
            <person name="Hormigo D."/>
            <person name="Garcia J.L."/>
            <person name="Acebal C."/>
            <person name="Arroyo M."/>
            <person name="de la Mata I."/>
        </authorList>
    </citation>
    <scope>NUCLEOTIDE SEQUENCE [LARGE SCALE GENOMIC DNA]</scope>
    <source>
        <strain evidence="1 2">NRRL 12052</strain>
    </source>
</reference>
<dbReference type="EMBL" id="JRTT01000132">
    <property type="protein sequence ID" value="KHD73328.1"/>
    <property type="molecule type" value="Genomic_DNA"/>
</dbReference>
<evidence type="ECO:0000313" key="1">
    <source>
        <dbReference type="EMBL" id="KHD73328.1"/>
    </source>
</evidence>
<gene>
    <name evidence="1" type="ORF">MB27_35730</name>
</gene>
<protein>
    <submittedName>
        <fullName evidence="1">Enterochelin esterase</fullName>
    </submittedName>
</protein>
<name>A0A0A6UE48_ACTUT</name>
<sequence length="214" mass="23793">MRVWSPRVGADRVLVAHDGPEYDRRGGLGRFTAASIGSGRVSPYHLVLLETADRDRRYSADPGYARALALEALPRIRARLGGRPVIGAGVSLGALAMLHAQRRHPQAFAGVFLQSGSYFQARHDHQESGFRHFRRIVRFTSRMRHETAGPAIPATLTCGAAEENLANNRDMADALRIQGYAVAFAENPDAHTWTGWRDALHPHLTDLLQRVWRD</sequence>
<dbReference type="InterPro" id="IPR050583">
    <property type="entry name" value="Mycobacterial_A85_antigen"/>
</dbReference>
<dbReference type="PANTHER" id="PTHR48098">
    <property type="entry name" value="ENTEROCHELIN ESTERASE-RELATED"/>
    <property type="match status" value="1"/>
</dbReference>
<comment type="caution">
    <text evidence="1">The sequence shown here is derived from an EMBL/GenBank/DDBJ whole genome shotgun (WGS) entry which is preliminary data.</text>
</comment>
<dbReference type="SUPFAM" id="SSF53474">
    <property type="entry name" value="alpha/beta-Hydrolases"/>
    <property type="match status" value="1"/>
</dbReference>
<dbReference type="STRING" id="1869.MB27_35730"/>